<dbReference type="PANTHER" id="PTHR35191">
    <property type="entry name" value="PROPHAGE SIDE TAIL FIBER PROTEIN HOMOLOG STFQ-RELATED"/>
    <property type="match status" value="1"/>
</dbReference>
<dbReference type="Gene3D" id="3.90.1340.10">
    <property type="entry name" value="Phage tail collar domain"/>
    <property type="match status" value="1"/>
</dbReference>
<dbReference type="InterPro" id="IPR037053">
    <property type="entry name" value="Phage_tail_collar_dom_sf"/>
</dbReference>
<name>A0A0F9VFY7_9ZZZZ</name>
<comment type="caution">
    <text evidence="3">The sequence shown here is derived from an EMBL/GenBank/DDBJ whole genome shotgun (WGS) entry which is preliminary data.</text>
</comment>
<dbReference type="InterPro" id="IPR051934">
    <property type="entry name" value="Phage_Tail_Fiber_Structural"/>
</dbReference>
<accession>A0A0F9VFY7</accession>
<evidence type="ECO:0000313" key="3">
    <source>
        <dbReference type="EMBL" id="KKO04041.1"/>
    </source>
</evidence>
<sequence>MPTYKSIHTALGLQAIAAAEAAGTPINITHMAVGDGNGNFVDLADTMTTLVSERFRDPINRVYQDPERDNKYTAELVIPASVGGFTIREMGLFDVDGNLFAIGNVPASVKPAEGEGAFADTIVRFEFLVTNATVVTLQIDPNVAVATQSWILNNITMAALLPGGTTGQVARKQSNADGDIIWADPDQANITVDTIEEKQELVDGQTVVTLAICTTRGLAVYVDGERVPSDEWTPHPTDPTEFTFNTAIVGTHELICAQNEPTGNAPAPLERSKNLADVESKATSRDNLDIFSRAESRQMSPAGMLAHFARNSAPNGWLKANGAAVGRVAYADLFAAIGTTFGAGDGFNTFNLPDLRGEFLRGWDDGRGVDAGRVLGSWQNAASPPIPTAGWDSVPGGLGLAEQGRLIIGSGTREISETLESVRQGTGSRSITGTNHPRNRAMLACIKF</sequence>
<dbReference type="PANTHER" id="PTHR35191:SF1">
    <property type="entry name" value="PROPHAGE SIDE TAIL FIBER PROTEIN HOMOLOG STFQ-RELATED"/>
    <property type="match status" value="1"/>
</dbReference>
<dbReference type="InterPro" id="IPR011083">
    <property type="entry name" value="Phage_tail_collar_dom"/>
</dbReference>
<organism evidence="3">
    <name type="scientific">marine sediment metagenome</name>
    <dbReference type="NCBI Taxonomy" id="412755"/>
    <lineage>
        <taxon>unclassified sequences</taxon>
        <taxon>metagenomes</taxon>
        <taxon>ecological metagenomes</taxon>
    </lineage>
</organism>
<reference evidence="3" key="1">
    <citation type="journal article" date="2015" name="Nature">
        <title>Complex archaea that bridge the gap between prokaryotes and eukaryotes.</title>
        <authorList>
            <person name="Spang A."/>
            <person name="Saw J.H."/>
            <person name="Jorgensen S.L."/>
            <person name="Zaremba-Niedzwiedzka K."/>
            <person name="Martijn J."/>
            <person name="Lind A.E."/>
            <person name="van Eijk R."/>
            <person name="Schleper C."/>
            <person name="Guy L."/>
            <person name="Ettema T.J."/>
        </authorList>
    </citation>
    <scope>NUCLEOTIDE SEQUENCE</scope>
</reference>
<evidence type="ECO:0000259" key="2">
    <source>
        <dbReference type="Pfam" id="PF12571"/>
    </source>
</evidence>
<dbReference type="InterPro" id="IPR022225">
    <property type="entry name" value="Phage_tail_fibre_N"/>
</dbReference>
<protein>
    <submittedName>
        <fullName evidence="3">Uncharacterized protein</fullName>
    </submittedName>
</protein>
<dbReference type="AlphaFoldDB" id="A0A0F9VFY7"/>
<dbReference type="EMBL" id="LAZR01000024">
    <property type="protein sequence ID" value="KKO04041.1"/>
    <property type="molecule type" value="Genomic_DNA"/>
</dbReference>
<feature type="domain" description="Phage tail collar" evidence="1">
    <location>
        <begin position="303"/>
        <end position="360"/>
    </location>
</feature>
<dbReference type="Pfam" id="PF12571">
    <property type="entry name" value="Phage_tail_fib"/>
    <property type="match status" value="1"/>
</dbReference>
<dbReference type="SUPFAM" id="SSF88874">
    <property type="entry name" value="Receptor-binding domain of short tail fibre protein gp12"/>
    <property type="match status" value="1"/>
</dbReference>
<proteinExistence type="predicted"/>
<dbReference type="Pfam" id="PF07484">
    <property type="entry name" value="Collar"/>
    <property type="match status" value="1"/>
</dbReference>
<evidence type="ECO:0000259" key="1">
    <source>
        <dbReference type="Pfam" id="PF07484"/>
    </source>
</evidence>
<feature type="domain" description="Phage tail fibre protein N-terminal" evidence="2">
    <location>
        <begin position="3"/>
        <end position="148"/>
    </location>
</feature>
<gene>
    <name evidence="3" type="ORF">LCGC14_0089350</name>
</gene>